<accession>A0AA47M8H7</accession>
<dbReference type="InterPro" id="IPR050951">
    <property type="entry name" value="Retrovirus_Pol_polyprotein"/>
</dbReference>
<gene>
    <name evidence="4" type="ORF">N1851_028518</name>
</gene>
<feature type="domain" description="Integrase zinc-binding" evidence="3">
    <location>
        <begin position="118"/>
        <end position="172"/>
    </location>
</feature>
<dbReference type="FunFam" id="1.10.340.70:FF:000003">
    <property type="entry name" value="Protein CBG25708"/>
    <property type="match status" value="1"/>
</dbReference>
<evidence type="ECO:0000256" key="1">
    <source>
        <dbReference type="ARBA" id="ARBA00039658"/>
    </source>
</evidence>
<dbReference type="AlphaFoldDB" id="A0AA47M8H7"/>
<protein>
    <recommendedName>
        <fullName evidence="1">Gypsy retrotransposon integrase-like protein 1</fullName>
    </recommendedName>
</protein>
<name>A0AA47M8H7_MERPO</name>
<dbReference type="Gene3D" id="1.10.340.70">
    <property type="match status" value="1"/>
</dbReference>
<reference evidence="4" key="1">
    <citation type="journal article" date="2023" name="Front. Mar. Sci.">
        <title>A new Merluccius polli reference genome to investigate the effects of global change in West African waters.</title>
        <authorList>
            <person name="Mateo J.L."/>
            <person name="Blanco-Fernandez C."/>
            <person name="Garcia-Vazquez E."/>
            <person name="Machado-Schiaffino G."/>
        </authorList>
    </citation>
    <scope>NUCLEOTIDE SEQUENCE</scope>
    <source>
        <strain evidence="4">C29</strain>
        <tissue evidence="4">Fin</tissue>
    </source>
</reference>
<sequence>MRLMRFNAKAEYAPGKTLVIADALSRSPIDDKDSTTETVVTCYVNAVCHSWPVSQHKLDKIRSATQDDGQLQSVLRLIKNGWPERISSVTNSAKEYFAVKDSLSTCEDLITLGCRIVIPQSRRQEIVERLHDGHQGLSKCRERARETVWWPKISADIKRSVEICTFCQENKRTQRKEPLQPTPLPERPWQKVATDICEYKGKHYLVTSDYYSPTSTGVSPAELLMGRKIRTTLPSLKRNLVPKWPDRALIRHRDAEAKRQQAFYFNKRHGVRDLPQLRPGDQVLLKLDEDKTWKGPASVIRESGTQRSYLVTSPKGGEVRRNRRHMQVVPPATPAKTETMKETTEPLGTESQGSGQRLSENDDPTSTTPEGLTVTRSGRVSKPVMRMDV</sequence>
<organism evidence="4 5">
    <name type="scientific">Merluccius polli</name>
    <name type="common">Benguela hake</name>
    <name type="synonym">Merluccius cadenati</name>
    <dbReference type="NCBI Taxonomy" id="89951"/>
    <lineage>
        <taxon>Eukaryota</taxon>
        <taxon>Metazoa</taxon>
        <taxon>Chordata</taxon>
        <taxon>Craniata</taxon>
        <taxon>Vertebrata</taxon>
        <taxon>Euteleostomi</taxon>
        <taxon>Actinopterygii</taxon>
        <taxon>Neopterygii</taxon>
        <taxon>Teleostei</taxon>
        <taxon>Neoteleostei</taxon>
        <taxon>Acanthomorphata</taxon>
        <taxon>Zeiogadaria</taxon>
        <taxon>Gadariae</taxon>
        <taxon>Gadiformes</taxon>
        <taxon>Gadoidei</taxon>
        <taxon>Merlucciidae</taxon>
        <taxon>Merluccius</taxon>
    </lineage>
</organism>
<dbReference type="Pfam" id="PF17921">
    <property type="entry name" value="Integrase_H2C2"/>
    <property type="match status" value="1"/>
</dbReference>
<dbReference type="Proteomes" id="UP001174136">
    <property type="component" value="Unassembled WGS sequence"/>
</dbReference>
<comment type="caution">
    <text evidence="4">The sequence shown here is derived from an EMBL/GenBank/DDBJ whole genome shotgun (WGS) entry which is preliminary data.</text>
</comment>
<feature type="region of interest" description="Disordered" evidence="2">
    <location>
        <begin position="330"/>
        <end position="389"/>
    </location>
</feature>
<dbReference type="InterPro" id="IPR041588">
    <property type="entry name" value="Integrase_H2C2"/>
</dbReference>
<evidence type="ECO:0000259" key="3">
    <source>
        <dbReference type="Pfam" id="PF17921"/>
    </source>
</evidence>
<feature type="compositionally biased region" description="Polar residues" evidence="2">
    <location>
        <begin position="349"/>
        <end position="378"/>
    </location>
</feature>
<evidence type="ECO:0000313" key="5">
    <source>
        <dbReference type="Proteomes" id="UP001174136"/>
    </source>
</evidence>
<dbReference type="PANTHER" id="PTHR37984:SF9">
    <property type="entry name" value="INTEGRASE CATALYTIC DOMAIN-CONTAINING PROTEIN"/>
    <property type="match status" value="1"/>
</dbReference>
<evidence type="ECO:0000256" key="2">
    <source>
        <dbReference type="SAM" id="MobiDB-lite"/>
    </source>
</evidence>
<proteinExistence type="predicted"/>
<dbReference type="EMBL" id="JAOPHQ010005415">
    <property type="protein sequence ID" value="KAK0135612.1"/>
    <property type="molecule type" value="Genomic_DNA"/>
</dbReference>
<evidence type="ECO:0000313" key="4">
    <source>
        <dbReference type="EMBL" id="KAK0135612.1"/>
    </source>
</evidence>
<dbReference type="PANTHER" id="PTHR37984">
    <property type="entry name" value="PROTEIN CBG26694"/>
    <property type="match status" value="1"/>
</dbReference>
<keyword evidence="5" id="KW-1185">Reference proteome</keyword>